<comment type="caution">
    <text evidence="1">The sequence shown here is derived from an EMBL/GenBank/DDBJ whole genome shotgun (WGS) entry which is preliminary data.</text>
</comment>
<proteinExistence type="predicted"/>
<keyword evidence="2" id="KW-1185">Reference proteome</keyword>
<reference evidence="1 2" key="1">
    <citation type="submission" date="2019-06" db="EMBL/GenBank/DDBJ databases">
        <title>Whole genome shotgun sequence of Streptomyces cacaoi subsp. cacaoi NBRC 12748.</title>
        <authorList>
            <person name="Hosoyama A."/>
            <person name="Uohara A."/>
            <person name="Ohji S."/>
            <person name="Ichikawa N."/>
        </authorList>
    </citation>
    <scope>NUCLEOTIDE SEQUENCE [LARGE SCALE GENOMIC DNA]</scope>
    <source>
        <strain evidence="1 2">NBRC 12748</strain>
    </source>
</reference>
<name>A0A4Y3QV16_STRCI</name>
<dbReference type="Proteomes" id="UP000319210">
    <property type="component" value="Unassembled WGS sequence"/>
</dbReference>
<gene>
    <name evidence="1" type="ORF">SCA03_16030</name>
</gene>
<evidence type="ECO:0000313" key="2">
    <source>
        <dbReference type="Proteomes" id="UP000319210"/>
    </source>
</evidence>
<accession>A0A4Y3QV16</accession>
<sequence>MHPAAGPRIPLGEKGNSRCAFGVASDIGGTRFPANSPISPRHYCVEALLVSSSDPVARHAAIGSMARRIPDESRRPWTLSGRTEYTVC</sequence>
<evidence type="ECO:0000313" key="1">
    <source>
        <dbReference type="EMBL" id="GEB49052.1"/>
    </source>
</evidence>
<organism evidence="1 2">
    <name type="scientific">Streptomyces cacaoi</name>
    <dbReference type="NCBI Taxonomy" id="1898"/>
    <lineage>
        <taxon>Bacteria</taxon>
        <taxon>Bacillati</taxon>
        <taxon>Actinomycetota</taxon>
        <taxon>Actinomycetes</taxon>
        <taxon>Kitasatosporales</taxon>
        <taxon>Streptomycetaceae</taxon>
        <taxon>Streptomyces</taxon>
    </lineage>
</organism>
<protein>
    <submittedName>
        <fullName evidence="1">Uncharacterized protein</fullName>
    </submittedName>
</protein>
<dbReference type="AlphaFoldDB" id="A0A4Y3QV16"/>
<dbReference type="EMBL" id="BJMM01000006">
    <property type="protein sequence ID" value="GEB49052.1"/>
    <property type="molecule type" value="Genomic_DNA"/>
</dbReference>